<feature type="compositionally biased region" description="Basic residues" evidence="1">
    <location>
        <begin position="367"/>
        <end position="376"/>
    </location>
</feature>
<dbReference type="Proteomes" id="UP000192257">
    <property type="component" value="Unassembled WGS sequence"/>
</dbReference>
<dbReference type="RefSeq" id="XP_028885035.1">
    <property type="nucleotide sequence ID" value="XM_029023839.1"/>
</dbReference>
<accession>A0A1X0P334</accession>
<organism evidence="2 3">
    <name type="scientific">Trypanosoma theileri</name>
    <dbReference type="NCBI Taxonomy" id="67003"/>
    <lineage>
        <taxon>Eukaryota</taxon>
        <taxon>Discoba</taxon>
        <taxon>Euglenozoa</taxon>
        <taxon>Kinetoplastea</taxon>
        <taxon>Metakinetoplastina</taxon>
        <taxon>Trypanosomatida</taxon>
        <taxon>Trypanosomatidae</taxon>
        <taxon>Trypanosoma</taxon>
    </lineage>
</organism>
<gene>
    <name evidence="2" type="ORF">TM35_000073930</name>
</gene>
<reference evidence="2 3" key="1">
    <citation type="submission" date="2017-03" db="EMBL/GenBank/DDBJ databases">
        <title>An alternative strategy for trypanosome survival in the mammalian bloodstream revealed through genome and transcriptome analysis of the ubiquitous bovine parasite Trypanosoma (Megatrypanum) theileri.</title>
        <authorList>
            <person name="Kelly S."/>
            <person name="Ivens A."/>
            <person name="Mott A."/>
            <person name="O'Neill E."/>
            <person name="Emms D."/>
            <person name="Macleod O."/>
            <person name="Voorheis P."/>
            <person name="Matthews J."/>
            <person name="Matthews K."/>
            <person name="Carrington M."/>
        </authorList>
    </citation>
    <scope>NUCLEOTIDE SEQUENCE [LARGE SCALE GENOMIC DNA]</scope>
    <source>
        <strain evidence="2">Edinburgh</strain>
    </source>
</reference>
<dbReference type="GeneID" id="39983619"/>
<comment type="caution">
    <text evidence="2">The sequence shown here is derived from an EMBL/GenBank/DDBJ whole genome shotgun (WGS) entry which is preliminary data.</text>
</comment>
<evidence type="ECO:0000256" key="1">
    <source>
        <dbReference type="SAM" id="MobiDB-lite"/>
    </source>
</evidence>
<keyword evidence="3" id="KW-1185">Reference proteome</keyword>
<feature type="region of interest" description="Disordered" evidence="1">
    <location>
        <begin position="342"/>
        <end position="376"/>
    </location>
</feature>
<feature type="compositionally biased region" description="Basic and acidic residues" evidence="1">
    <location>
        <begin position="342"/>
        <end position="354"/>
    </location>
</feature>
<dbReference type="OrthoDB" id="273048at2759"/>
<sequence length="530" mass="60496">MLRFNSPSFGRWGPRDFLRGRTKRGGAIHTRHTHGCQGRYKRLSTIYGLRDGRRHAGNHLTGGLGIKLGGGLFGLRIPRQHNLSKMSPEEFDIALHGHPNITNPYREHLNEHPDLKSVMRNAWLNVHIIVLMPRVTRLADTNEGIPQAWKELLQHLREAFQEEKDKKEKDNSVWKGNGCSIIVHWATMSASITCRDTGSEALTLSAASLFKDHKRGEKIRPTSLVSSLRPHEKKRIPLLGAAMLSSLAPQKMMMTTTNSLMNSTTPLKKIQERTSSSPLHNTGTNLINHNVTPSTLVTMSNSSNSNSHTIVNQRGVQELLQELRESHPDALKLCLRLEERMTSSETGKEKHDDDNNNDNNNNEKKKQTQKKTPVRKLLREDLDPDEVGVWKQPAATVDALMRWHYFNWDPRAHNADVLPHHRRKQDVHIFVDASRARGESVSSARKPIRSQRSSLSRSLMSPRFSEKLQEMNFKRVDHKTLVEILTDLRGWTVDSQWRALEDRQRGFSNEKKQRSCTTSQCVKESIHHEG</sequence>
<proteinExistence type="predicted"/>
<protein>
    <submittedName>
        <fullName evidence="2">Uncharacterized protein</fullName>
    </submittedName>
</protein>
<dbReference type="VEuPathDB" id="TriTrypDB:TM35_000073930"/>
<dbReference type="EMBL" id="NBCO01000007">
    <property type="protein sequence ID" value="ORC90969.1"/>
    <property type="molecule type" value="Genomic_DNA"/>
</dbReference>
<name>A0A1X0P334_9TRYP</name>
<evidence type="ECO:0000313" key="2">
    <source>
        <dbReference type="EMBL" id="ORC90969.1"/>
    </source>
</evidence>
<dbReference type="AlphaFoldDB" id="A0A1X0P334"/>
<evidence type="ECO:0000313" key="3">
    <source>
        <dbReference type="Proteomes" id="UP000192257"/>
    </source>
</evidence>